<proteinExistence type="predicted"/>
<feature type="region of interest" description="Disordered" evidence="1">
    <location>
        <begin position="305"/>
        <end position="325"/>
    </location>
</feature>
<dbReference type="AlphaFoldDB" id="A0A067KT41"/>
<reference evidence="2 3" key="1">
    <citation type="journal article" date="2014" name="PLoS ONE">
        <title>Global Analysis of Gene Expression Profiles in Physic Nut (Jatropha curcas L.) Seedlings Exposed to Salt Stress.</title>
        <authorList>
            <person name="Zhang L."/>
            <person name="Zhang C."/>
            <person name="Wu P."/>
            <person name="Chen Y."/>
            <person name="Li M."/>
            <person name="Jiang H."/>
            <person name="Wu G."/>
        </authorList>
    </citation>
    <scope>NUCLEOTIDE SEQUENCE [LARGE SCALE GENOMIC DNA]</scope>
    <source>
        <strain evidence="3">cv. GZQX0401</strain>
        <tissue evidence="2">Young leaves</tissue>
    </source>
</reference>
<sequence length="325" mass="36764">MATENVADWLPRDTMIDPVTQPVSHDMNLQEFIPDAGTFISLRHDLPSHLCWGTSEIWASEHQVLPMPSLYGFDVDTNVRALPRVRYPWGEVTDIPTSSRQLLDTSRDNFFLVYFMICTTSERGCTSGSLDRTGGECLMMFYTICCPPGLSGWSRTLRLHREDRLSLTTWPLLYPVPTLSLCRLSFWSIVPQPSEFNPFAEVEEVDRDQGDAPAQSAQGMLKTHLVSLYQMTSRNCTHVSIADYNQVSQLYEAACLKLAIARLSDEHISLTWRLQWAKIGDFSMTSVLVTELASRPVILEEIGESGSDNSEEMTSYIEKTKEFGE</sequence>
<evidence type="ECO:0000256" key="1">
    <source>
        <dbReference type="SAM" id="MobiDB-lite"/>
    </source>
</evidence>
<organism evidence="2 3">
    <name type="scientific">Jatropha curcas</name>
    <name type="common">Barbados nut</name>
    <dbReference type="NCBI Taxonomy" id="180498"/>
    <lineage>
        <taxon>Eukaryota</taxon>
        <taxon>Viridiplantae</taxon>
        <taxon>Streptophyta</taxon>
        <taxon>Embryophyta</taxon>
        <taxon>Tracheophyta</taxon>
        <taxon>Spermatophyta</taxon>
        <taxon>Magnoliopsida</taxon>
        <taxon>eudicotyledons</taxon>
        <taxon>Gunneridae</taxon>
        <taxon>Pentapetalae</taxon>
        <taxon>rosids</taxon>
        <taxon>fabids</taxon>
        <taxon>Malpighiales</taxon>
        <taxon>Euphorbiaceae</taxon>
        <taxon>Crotonoideae</taxon>
        <taxon>Jatropheae</taxon>
        <taxon>Jatropha</taxon>
    </lineage>
</organism>
<dbReference type="EMBL" id="KK914487">
    <property type="protein sequence ID" value="KDP35445.1"/>
    <property type="molecule type" value="Genomic_DNA"/>
</dbReference>
<dbReference type="Proteomes" id="UP000027138">
    <property type="component" value="Unassembled WGS sequence"/>
</dbReference>
<name>A0A067KT41_JATCU</name>
<gene>
    <name evidence="2" type="ORF">JCGZ_10828</name>
</gene>
<keyword evidence="3" id="KW-1185">Reference proteome</keyword>
<evidence type="ECO:0008006" key="4">
    <source>
        <dbReference type="Google" id="ProtNLM"/>
    </source>
</evidence>
<evidence type="ECO:0000313" key="2">
    <source>
        <dbReference type="EMBL" id="KDP35445.1"/>
    </source>
</evidence>
<evidence type="ECO:0000313" key="3">
    <source>
        <dbReference type="Proteomes" id="UP000027138"/>
    </source>
</evidence>
<protein>
    <recommendedName>
        <fullName evidence="4">Aminotransferase-like plant mobile domain-containing protein</fullName>
    </recommendedName>
</protein>
<accession>A0A067KT41</accession>